<evidence type="ECO:0000313" key="2">
    <source>
        <dbReference type="Proteomes" id="UP000237684"/>
    </source>
</evidence>
<dbReference type="AlphaFoldDB" id="A0A2S8SXA8"/>
<protein>
    <submittedName>
        <fullName evidence="1">Uncharacterized protein</fullName>
    </submittedName>
</protein>
<keyword evidence="2" id="KW-1185">Reference proteome</keyword>
<dbReference type="RefSeq" id="WP_105482176.1">
    <property type="nucleotide sequence ID" value="NZ_NIGF01000001.1"/>
</dbReference>
<dbReference type="Gene3D" id="1.10.340.20">
    <property type="entry name" value="Apc36109-like domain"/>
    <property type="match status" value="1"/>
</dbReference>
<gene>
    <name evidence="1" type="ORF">B1R32_101183</name>
</gene>
<proteinExistence type="predicted"/>
<reference evidence="1 2" key="1">
    <citation type="journal article" date="2018" name="Syst. Appl. Microbiol.">
        <title>Abditibacterium utsteinense sp. nov., the first cultivated member of candidate phylum FBP, isolated from ice-free Antarctic soil samples.</title>
        <authorList>
            <person name="Tahon G."/>
            <person name="Tytgat B."/>
            <person name="Lebbe L."/>
            <person name="Carlier A."/>
            <person name="Willems A."/>
        </authorList>
    </citation>
    <scope>NUCLEOTIDE SEQUENCE [LARGE SCALE GENOMIC DNA]</scope>
    <source>
        <strain evidence="1 2">LMG 29911</strain>
    </source>
</reference>
<name>A0A2S8SXA8_9BACT</name>
<accession>A0A2S8SXA8</accession>
<dbReference type="InParanoid" id="A0A2S8SXA8"/>
<sequence>MQKSEKEERQLKKKEHAVIFEAVRGVIHHCDPYGLLAYGCPADEFDTEIGAVVCQVDRIGSVQDAVYVLSRVFSFYFDLENFRPEKCQVAGEHMYRILRERGISANSKSIAKTAN</sequence>
<comment type="caution">
    <text evidence="1">The sequence shown here is derived from an EMBL/GenBank/DDBJ whole genome shotgun (WGS) entry which is preliminary data.</text>
</comment>
<dbReference type="InterPro" id="IPR023162">
    <property type="entry name" value="Apc36109-like_dom_sf"/>
</dbReference>
<dbReference type="Proteomes" id="UP000237684">
    <property type="component" value="Unassembled WGS sequence"/>
</dbReference>
<dbReference type="EMBL" id="NIGF01000001">
    <property type="protein sequence ID" value="PQV65441.1"/>
    <property type="molecule type" value="Genomic_DNA"/>
</dbReference>
<evidence type="ECO:0000313" key="1">
    <source>
        <dbReference type="EMBL" id="PQV65441.1"/>
    </source>
</evidence>
<dbReference type="OrthoDB" id="6058120at2"/>
<organism evidence="1 2">
    <name type="scientific">Abditibacterium utsteinense</name>
    <dbReference type="NCBI Taxonomy" id="1960156"/>
    <lineage>
        <taxon>Bacteria</taxon>
        <taxon>Pseudomonadati</taxon>
        <taxon>Abditibacteriota</taxon>
        <taxon>Abditibacteriia</taxon>
        <taxon>Abditibacteriales</taxon>
        <taxon>Abditibacteriaceae</taxon>
        <taxon>Abditibacterium</taxon>
    </lineage>
</organism>